<proteinExistence type="predicted"/>
<name>C6BWL7_MARSD</name>
<dbReference type="Gene3D" id="3.40.190.10">
    <property type="entry name" value="Periplasmic binding protein-like II"/>
    <property type="match status" value="2"/>
</dbReference>
<organism evidence="3 4">
    <name type="scientific">Maridesulfovibrio salexigens (strain ATCC 14822 / DSM 2638 / NCIMB 8403 / VKM B-1763)</name>
    <name type="common">Desulfovibrio salexigens</name>
    <dbReference type="NCBI Taxonomy" id="526222"/>
    <lineage>
        <taxon>Bacteria</taxon>
        <taxon>Pseudomonadati</taxon>
        <taxon>Thermodesulfobacteriota</taxon>
        <taxon>Desulfovibrionia</taxon>
        <taxon>Desulfovibrionales</taxon>
        <taxon>Desulfovibrionaceae</taxon>
        <taxon>Maridesulfovibrio</taxon>
    </lineage>
</organism>
<keyword evidence="4" id="KW-1185">Reference proteome</keyword>
<dbReference type="AlphaFoldDB" id="C6BWL7"/>
<dbReference type="HOGENOM" id="CLU_064076_8_2_7"/>
<evidence type="ECO:0000313" key="3">
    <source>
        <dbReference type="EMBL" id="ACS80297.1"/>
    </source>
</evidence>
<dbReference type="EMBL" id="CP001649">
    <property type="protein sequence ID" value="ACS80297.1"/>
    <property type="molecule type" value="Genomic_DNA"/>
</dbReference>
<dbReference type="STRING" id="526222.Desal_2241"/>
<dbReference type="SUPFAM" id="SSF53850">
    <property type="entry name" value="Periplasmic binding protein-like II"/>
    <property type="match status" value="1"/>
</dbReference>
<accession>C6BWL7</accession>
<gene>
    <name evidence="3" type="ordered locus">Desal_2241</name>
</gene>
<sequence length="249" mass="28687">MKQLFSTIILLISLFVCIPQADAIIRVNIYGDDAYAPYCFINNGTYDGIYVRILKKAFSKMEGYQIKIVPVPYKRLLLGLEHGKFFAAFPPYQWPQKRPWIDTYSTPILEEDYSIFCAKGFLDKPRPNWPTDYKDLTIGVNDGFIIPNIDRIKIEDASSNEKNLRKLLAGRIDCYVNDSKSILYTAKLMGIDPSKLVQGMKISTEYGHLAYSRKNNPPFKRDFIKKFNVIIQKMKCSGEIDTIVNDFIH</sequence>
<protein>
    <recommendedName>
        <fullName evidence="2">Solute-binding protein family 3/N-terminal domain-containing protein</fullName>
    </recommendedName>
</protein>
<feature type="domain" description="Solute-binding protein family 3/N-terminal" evidence="2">
    <location>
        <begin position="29"/>
        <end position="247"/>
    </location>
</feature>
<dbReference type="Proteomes" id="UP000002601">
    <property type="component" value="Chromosome"/>
</dbReference>
<dbReference type="OrthoDB" id="7340028at2"/>
<dbReference type="KEGG" id="dsa:Desal_2241"/>
<dbReference type="RefSeq" id="WP_015852113.1">
    <property type="nucleotide sequence ID" value="NC_012881.1"/>
</dbReference>
<dbReference type="eggNOG" id="COG0834">
    <property type="taxonomic scope" value="Bacteria"/>
</dbReference>
<dbReference type="PANTHER" id="PTHR35936:SF25">
    <property type="entry name" value="ABC TRANSPORTER SUBSTRATE-BINDING PROTEIN"/>
    <property type="match status" value="1"/>
</dbReference>
<dbReference type="PANTHER" id="PTHR35936">
    <property type="entry name" value="MEMBRANE-BOUND LYTIC MUREIN TRANSGLYCOSYLASE F"/>
    <property type="match status" value="1"/>
</dbReference>
<evidence type="ECO:0000259" key="2">
    <source>
        <dbReference type="Pfam" id="PF00497"/>
    </source>
</evidence>
<reference evidence="3 4" key="1">
    <citation type="submission" date="2009-06" db="EMBL/GenBank/DDBJ databases">
        <title>Complete sequence of Desulfovibrio salexigens DSM 2638.</title>
        <authorList>
            <consortium name="US DOE Joint Genome Institute"/>
            <person name="Lucas S."/>
            <person name="Copeland A."/>
            <person name="Lapidus A."/>
            <person name="Glavina del Rio T."/>
            <person name="Tice H."/>
            <person name="Bruce D."/>
            <person name="Goodwin L."/>
            <person name="Pitluck S."/>
            <person name="Munk A.C."/>
            <person name="Brettin T."/>
            <person name="Detter J.C."/>
            <person name="Han C."/>
            <person name="Tapia R."/>
            <person name="Larimer F."/>
            <person name="Land M."/>
            <person name="Hauser L."/>
            <person name="Kyrpides N."/>
            <person name="Anderson I."/>
            <person name="Wall J.D."/>
            <person name="Arkin A.P."/>
            <person name="Dehal P."/>
            <person name="Chivian D."/>
            <person name="Giles B."/>
            <person name="Hazen T.C."/>
        </authorList>
    </citation>
    <scope>NUCLEOTIDE SEQUENCE [LARGE SCALE GENOMIC DNA]</scope>
    <source>
        <strain evidence="4">ATCC 14822 / DSM 2638 / NCIMB 8403 / VKM B-1763</strain>
    </source>
</reference>
<keyword evidence="1" id="KW-0732">Signal</keyword>
<dbReference type="Pfam" id="PF00497">
    <property type="entry name" value="SBP_bac_3"/>
    <property type="match status" value="1"/>
</dbReference>
<evidence type="ECO:0000256" key="1">
    <source>
        <dbReference type="ARBA" id="ARBA00022729"/>
    </source>
</evidence>
<dbReference type="InterPro" id="IPR001638">
    <property type="entry name" value="Solute-binding_3/MltF_N"/>
</dbReference>
<evidence type="ECO:0000313" key="4">
    <source>
        <dbReference type="Proteomes" id="UP000002601"/>
    </source>
</evidence>